<dbReference type="RefSeq" id="WP_056952291.1">
    <property type="nucleotide sequence ID" value="NZ_AZDY01000037.1"/>
</dbReference>
<evidence type="ECO:0000256" key="4">
    <source>
        <dbReference type="ARBA" id="ARBA00023163"/>
    </source>
</evidence>
<evidence type="ECO:0000259" key="6">
    <source>
        <dbReference type="PROSITE" id="PS50043"/>
    </source>
</evidence>
<dbReference type="Pfam" id="PF00072">
    <property type="entry name" value="Response_reg"/>
    <property type="match status" value="1"/>
</dbReference>
<keyword evidence="1 5" id="KW-0597">Phosphoprotein</keyword>
<gene>
    <name evidence="8" type="ORF">FC78_GL001831</name>
</gene>
<dbReference type="PROSITE" id="PS50043">
    <property type="entry name" value="HTH_LUXR_2"/>
    <property type="match status" value="1"/>
</dbReference>
<sequence>MTSIYIAEDQEMLNSALSAILNLEDDFTVIGNATDGQTALKEIISLKPDVAILDIEMPQMTGLEVANELRLTKQDLKIVILTTFARKTYFELAVAAQVDAYLLKDGPTDKLVDTIHKILDGQTIYDSNLVSTILTAVKNPLTPQELKIMKEFSQGKSTQEIADSVFLSNGTVRNYISSILSKTGTHSRIEALNVAQKNNWID</sequence>
<feature type="modified residue" description="4-aspartylphosphate" evidence="5">
    <location>
        <position position="54"/>
    </location>
</feature>
<dbReference type="PROSITE" id="PS00622">
    <property type="entry name" value="HTH_LUXR_1"/>
    <property type="match status" value="1"/>
</dbReference>
<dbReference type="InterPro" id="IPR039420">
    <property type="entry name" value="WalR-like"/>
</dbReference>
<proteinExistence type="predicted"/>
<dbReference type="InterPro" id="IPR016032">
    <property type="entry name" value="Sig_transdc_resp-reg_C-effctor"/>
</dbReference>
<evidence type="ECO:0000256" key="3">
    <source>
        <dbReference type="ARBA" id="ARBA00023125"/>
    </source>
</evidence>
<dbReference type="Gene3D" id="3.40.50.2300">
    <property type="match status" value="1"/>
</dbReference>
<dbReference type="SMART" id="SM00448">
    <property type="entry name" value="REC"/>
    <property type="match status" value="1"/>
</dbReference>
<dbReference type="EMBL" id="AZDY01000037">
    <property type="protein sequence ID" value="KRK83024.1"/>
    <property type="molecule type" value="Genomic_DNA"/>
</dbReference>
<comment type="caution">
    <text evidence="8">The sequence shown here is derived from an EMBL/GenBank/DDBJ whole genome shotgun (WGS) entry which is preliminary data.</text>
</comment>
<evidence type="ECO:0000256" key="1">
    <source>
        <dbReference type="ARBA" id="ARBA00022553"/>
    </source>
</evidence>
<reference evidence="8 9" key="1">
    <citation type="journal article" date="2015" name="Genome Announc.">
        <title>Expanding the biotechnology potential of lactobacilli through comparative genomics of 213 strains and associated genera.</title>
        <authorList>
            <person name="Sun Z."/>
            <person name="Harris H.M."/>
            <person name="McCann A."/>
            <person name="Guo C."/>
            <person name="Argimon S."/>
            <person name="Zhang W."/>
            <person name="Yang X."/>
            <person name="Jeffery I.B."/>
            <person name="Cooney J.C."/>
            <person name="Kagawa T.F."/>
            <person name="Liu W."/>
            <person name="Song Y."/>
            <person name="Salvetti E."/>
            <person name="Wrobel A."/>
            <person name="Rasinkangas P."/>
            <person name="Parkhill J."/>
            <person name="Rea M.C."/>
            <person name="O'Sullivan O."/>
            <person name="Ritari J."/>
            <person name="Douillard F.P."/>
            <person name="Paul Ross R."/>
            <person name="Yang R."/>
            <person name="Briner A.E."/>
            <person name="Felis G.E."/>
            <person name="de Vos W.M."/>
            <person name="Barrangou R."/>
            <person name="Klaenhammer T.R."/>
            <person name="Caufield P.W."/>
            <person name="Cui Y."/>
            <person name="Zhang H."/>
            <person name="O'Toole P.W."/>
        </authorList>
    </citation>
    <scope>NUCLEOTIDE SEQUENCE [LARGE SCALE GENOMIC DNA]</scope>
    <source>
        <strain evidence="8 9">DSM 19674</strain>
    </source>
</reference>
<name>A0A0R1KIH7_9LACO</name>
<evidence type="ECO:0000256" key="5">
    <source>
        <dbReference type="PROSITE-ProRule" id="PRU00169"/>
    </source>
</evidence>
<dbReference type="Pfam" id="PF00196">
    <property type="entry name" value="GerE"/>
    <property type="match status" value="1"/>
</dbReference>
<dbReference type="SMART" id="SM00421">
    <property type="entry name" value="HTH_LUXR"/>
    <property type="match status" value="1"/>
</dbReference>
<dbReference type="CDD" id="cd06170">
    <property type="entry name" value="LuxR_C_like"/>
    <property type="match status" value="1"/>
</dbReference>
<organism evidence="8 9">
    <name type="scientific">Companilactobacillus bobalius DSM 19674</name>
    <dbReference type="NCBI Taxonomy" id="1423788"/>
    <lineage>
        <taxon>Bacteria</taxon>
        <taxon>Bacillati</taxon>
        <taxon>Bacillota</taxon>
        <taxon>Bacilli</taxon>
        <taxon>Lactobacillales</taxon>
        <taxon>Lactobacillaceae</taxon>
        <taxon>Companilactobacillus</taxon>
        <taxon>Companilactobacillus bobalius</taxon>
    </lineage>
</organism>
<dbReference type="InterPro" id="IPR000792">
    <property type="entry name" value="Tscrpt_reg_LuxR_C"/>
</dbReference>
<dbReference type="SUPFAM" id="SSF46894">
    <property type="entry name" value="C-terminal effector domain of the bipartite response regulators"/>
    <property type="match status" value="1"/>
</dbReference>
<dbReference type="GO" id="GO:0003677">
    <property type="term" value="F:DNA binding"/>
    <property type="evidence" value="ECO:0007669"/>
    <property type="project" value="UniProtKB-KW"/>
</dbReference>
<dbReference type="GO" id="GO:0000160">
    <property type="term" value="P:phosphorelay signal transduction system"/>
    <property type="evidence" value="ECO:0007669"/>
    <property type="project" value="InterPro"/>
</dbReference>
<evidence type="ECO:0000313" key="8">
    <source>
        <dbReference type="EMBL" id="KRK83024.1"/>
    </source>
</evidence>
<protein>
    <submittedName>
        <fullName evidence="8">Two-component response regulator</fullName>
    </submittedName>
</protein>
<dbReference type="PANTHER" id="PTHR43214">
    <property type="entry name" value="TWO-COMPONENT RESPONSE REGULATOR"/>
    <property type="match status" value="1"/>
</dbReference>
<evidence type="ECO:0000256" key="2">
    <source>
        <dbReference type="ARBA" id="ARBA00023015"/>
    </source>
</evidence>
<dbReference type="InterPro" id="IPR001789">
    <property type="entry name" value="Sig_transdc_resp-reg_receiver"/>
</dbReference>
<feature type="domain" description="HTH luxR-type" evidence="6">
    <location>
        <begin position="134"/>
        <end position="199"/>
    </location>
</feature>
<keyword evidence="4" id="KW-0804">Transcription</keyword>
<dbReference type="CDD" id="cd19930">
    <property type="entry name" value="REC_DesR-like"/>
    <property type="match status" value="1"/>
</dbReference>
<dbReference type="OrthoDB" id="9780153at2"/>
<dbReference type="SUPFAM" id="SSF52172">
    <property type="entry name" value="CheY-like"/>
    <property type="match status" value="1"/>
</dbReference>
<dbReference type="PATRIC" id="fig|1423788.3.peg.1888"/>
<dbReference type="PROSITE" id="PS50110">
    <property type="entry name" value="RESPONSE_REGULATORY"/>
    <property type="match status" value="1"/>
</dbReference>
<dbReference type="AlphaFoldDB" id="A0A0R1KIH7"/>
<feature type="domain" description="Response regulatory" evidence="7">
    <location>
        <begin position="3"/>
        <end position="119"/>
    </location>
</feature>
<evidence type="ECO:0000313" key="9">
    <source>
        <dbReference type="Proteomes" id="UP000051515"/>
    </source>
</evidence>
<keyword evidence="3" id="KW-0238">DNA-binding</keyword>
<keyword evidence="2" id="KW-0805">Transcription regulation</keyword>
<dbReference type="PRINTS" id="PR00038">
    <property type="entry name" value="HTHLUXR"/>
</dbReference>
<dbReference type="STRING" id="1423788.FC78_GL001831"/>
<dbReference type="Proteomes" id="UP000051515">
    <property type="component" value="Unassembled WGS sequence"/>
</dbReference>
<evidence type="ECO:0000259" key="7">
    <source>
        <dbReference type="PROSITE" id="PS50110"/>
    </source>
</evidence>
<dbReference type="GO" id="GO:0006355">
    <property type="term" value="P:regulation of DNA-templated transcription"/>
    <property type="evidence" value="ECO:0007669"/>
    <property type="project" value="InterPro"/>
</dbReference>
<dbReference type="PANTHER" id="PTHR43214:SF42">
    <property type="entry name" value="TRANSCRIPTIONAL REGULATORY PROTEIN DESR"/>
    <property type="match status" value="1"/>
</dbReference>
<dbReference type="InterPro" id="IPR011006">
    <property type="entry name" value="CheY-like_superfamily"/>
</dbReference>
<keyword evidence="9" id="KW-1185">Reference proteome</keyword>
<accession>A0A0R1KIH7</accession>